<evidence type="ECO:0000313" key="2">
    <source>
        <dbReference type="Proteomes" id="UP001286313"/>
    </source>
</evidence>
<dbReference type="Proteomes" id="UP001286313">
    <property type="component" value="Unassembled WGS sequence"/>
</dbReference>
<dbReference type="EMBL" id="JAWQEG010000555">
    <property type="protein sequence ID" value="KAK3888394.1"/>
    <property type="molecule type" value="Genomic_DNA"/>
</dbReference>
<keyword evidence="2" id="KW-1185">Reference proteome</keyword>
<name>A0AAE1GAV8_PETCI</name>
<reference evidence="1" key="1">
    <citation type="submission" date="2023-10" db="EMBL/GenBank/DDBJ databases">
        <title>Genome assemblies of two species of porcelain crab, Petrolisthes cinctipes and Petrolisthes manimaculis (Anomura: Porcellanidae).</title>
        <authorList>
            <person name="Angst P."/>
        </authorList>
    </citation>
    <scope>NUCLEOTIDE SEQUENCE</scope>
    <source>
        <strain evidence="1">PB745_01</strain>
        <tissue evidence="1">Gill</tissue>
    </source>
</reference>
<organism evidence="1 2">
    <name type="scientific">Petrolisthes cinctipes</name>
    <name type="common">Flat porcelain crab</name>
    <dbReference type="NCBI Taxonomy" id="88211"/>
    <lineage>
        <taxon>Eukaryota</taxon>
        <taxon>Metazoa</taxon>
        <taxon>Ecdysozoa</taxon>
        <taxon>Arthropoda</taxon>
        <taxon>Crustacea</taxon>
        <taxon>Multicrustacea</taxon>
        <taxon>Malacostraca</taxon>
        <taxon>Eumalacostraca</taxon>
        <taxon>Eucarida</taxon>
        <taxon>Decapoda</taxon>
        <taxon>Pleocyemata</taxon>
        <taxon>Anomura</taxon>
        <taxon>Galatheoidea</taxon>
        <taxon>Porcellanidae</taxon>
        <taxon>Petrolisthes</taxon>
    </lineage>
</organism>
<sequence length="97" mass="10970">MTVFVIRSALKVEQALELLFEEDQEGDTTERADVIIVPPDVDELTDEEGSDEDVMGETSVQDVPGSLEVHVDRVPVEEHAKKQREIHYIIQKKAKIL</sequence>
<proteinExistence type="predicted"/>
<accession>A0AAE1GAV8</accession>
<evidence type="ECO:0000313" key="1">
    <source>
        <dbReference type="EMBL" id="KAK3888394.1"/>
    </source>
</evidence>
<dbReference type="AlphaFoldDB" id="A0AAE1GAV8"/>
<comment type="caution">
    <text evidence="1">The sequence shown here is derived from an EMBL/GenBank/DDBJ whole genome shotgun (WGS) entry which is preliminary data.</text>
</comment>
<gene>
    <name evidence="1" type="ORF">Pcinc_007522</name>
</gene>
<protein>
    <submittedName>
        <fullName evidence="1">Uncharacterized protein</fullName>
    </submittedName>
</protein>